<keyword evidence="6" id="KW-0675">Receptor</keyword>
<protein>
    <submittedName>
        <fullName evidence="11">Uncharacterized protein LOC118410519</fullName>
    </submittedName>
</protein>
<comment type="similarity">
    <text evidence="2">Belongs to the GDNFR family.</text>
</comment>
<comment type="subcellular location">
    <subcellularLocation>
        <location evidence="1">Cell membrane</location>
    </subcellularLocation>
</comment>
<evidence type="ECO:0000313" key="10">
    <source>
        <dbReference type="Proteomes" id="UP000001554"/>
    </source>
</evidence>
<feature type="domain" description="GDNF/GAS1" evidence="9">
    <location>
        <begin position="157"/>
        <end position="235"/>
    </location>
</feature>
<dbReference type="GO" id="GO:0009897">
    <property type="term" value="C:external side of plasma membrane"/>
    <property type="evidence" value="ECO:0000318"/>
    <property type="project" value="GO_Central"/>
</dbReference>
<dbReference type="Proteomes" id="UP000001554">
    <property type="component" value="Chromosome 2"/>
</dbReference>
<keyword evidence="7" id="KW-0325">Glycoprotein</keyword>
<dbReference type="OMA" id="PLVECRC"/>
<feature type="domain" description="GDNF/GAS1" evidence="9">
    <location>
        <begin position="49"/>
        <end position="127"/>
    </location>
</feature>
<dbReference type="GeneID" id="118410519"/>
<evidence type="ECO:0000256" key="3">
    <source>
        <dbReference type="ARBA" id="ARBA00022475"/>
    </source>
</evidence>
<feature type="region of interest" description="Disordered" evidence="8">
    <location>
        <begin position="238"/>
        <end position="271"/>
    </location>
</feature>
<dbReference type="InterPro" id="IPR037193">
    <property type="entry name" value="GDNF_alpha"/>
</dbReference>
<dbReference type="SMART" id="SM00907">
    <property type="entry name" value="GDNF"/>
    <property type="match status" value="3"/>
</dbReference>
<evidence type="ECO:0000256" key="1">
    <source>
        <dbReference type="ARBA" id="ARBA00004236"/>
    </source>
</evidence>
<gene>
    <name evidence="11" type="primary">LOC118410519</name>
</gene>
<dbReference type="Pfam" id="PF02351">
    <property type="entry name" value="GDNF"/>
    <property type="match status" value="2"/>
</dbReference>
<dbReference type="PANTHER" id="PTHR10269:SF12">
    <property type="entry name" value="GLIAL CELL LINE-DERIVED NEUROTROPHIC FAMILY RECEPTOR-LIKE, ISOFORM E"/>
    <property type="match status" value="1"/>
</dbReference>
<reference evidence="11" key="2">
    <citation type="submission" date="2025-08" db="UniProtKB">
        <authorList>
            <consortium name="RefSeq"/>
        </authorList>
    </citation>
    <scope>IDENTIFICATION</scope>
    <source>
        <strain evidence="11">S238N-H82</strain>
        <tissue evidence="11">Testes</tissue>
    </source>
</reference>
<organism evidence="10 11">
    <name type="scientific">Branchiostoma floridae</name>
    <name type="common">Florida lancelet</name>
    <name type="synonym">Amphioxus</name>
    <dbReference type="NCBI Taxonomy" id="7739"/>
    <lineage>
        <taxon>Eukaryota</taxon>
        <taxon>Metazoa</taxon>
        <taxon>Chordata</taxon>
        <taxon>Cephalochordata</taxon>
        <taxon>Leptocardii</taxon>
        <taxon>Amphioxiformes</taxon>
        <taxon>Branchiostomatidae</taxon>
        <taxon>Branchiostoma</taxon>
    </lineage>
</organism>
<evidence type="ECO:0000256" key="5">
    <source>
        <dbReference type="ARBA" id="ARBA00023136"/>
    </source>
</evidence>
<evidence type="ECO:0000313" key="11">
    <source>
        <dbReference type="RefSeq" id="XP_035668167.1"/>
    </source>
</evidence>
<dbReference type="InterPro" id="IPR003438">
    <property type="entry name" value="GDNF_rcpt"/>
</dbReference>
<dbReference type="InterPro" id="IPR016017">
    <property type="entry name" value="GDNF/GAS1"/>
</dbReference>
<keyword evidence="5" id="KW-0472">Membrane</keyword>
<evidence type="ECO:0000256" key="7">
    <source>
        <dbReference type="ARBA" id="ARBA00023180"/>
    </source>
</evidence>
<evidence type="ECO:0000259" key="9">
    <source>
        <dbReference type="SMART" id="SM00907"/>
    </source>
</evidence>
<dbReference type="GO" id="GO:0043235">
    <property type="term" value="C:receptor complex"/>
    <property type="evidence" value="ECO:0000318"/>
    <property type="project" value="GO_Central"/>
</dbReference>
<dbReference type="SUPFAM" id="SSF110035">
    <property type="entry name" value="GDNF receptor-like"/>
    <property type="match status" value="3"/>
</dbReference>
<dbReference type="GO" id="GO:0038023">
    <property type="term" value="F:signaling receptor activity"/>
    <property type="evidence" value="ECO:0000318"/>
    <property type="project" value="GO_Central"/>
</dbReference>
<feature type="domain" description="GDNF/GAS1" evidence="9">
    <location>
        <begin position="275"/>
        <end position="355"/>
    </location>
</feature>
<keyword evidence="4" id="KW-0732">Signal</keyword>
<dbReference type="KEGG" id="bfo:118410519"/>
<feature type="compositionally biased region" description="Basic and acidic residues" evidence="8">
    <location>
        <begin position="238"/>
        <end position="257"/>
    </location>
</feature>
<name>A0A9J7KQA3_BRAFL</name>
<sequence length="540" mass="60964">MQHGFSEKRCVWSGVTMNSVLVSVLGMALLNAVALTMASPTEGPRGVNCLKAVEKCESMEQCRLVLHYYYKSCRQSDTTCVEDKATQCRDAYTALQRYMDKCGCENIDKNHLEQCMETEHRLFYHPCNTQVEEGKEEDDRDNTRHYHVTLPPRPITCNEAKTECRNSSYCNVVYVNFRATCPTTRHQCTAAVRNRCRESRDRLRVTSLGHCICPKGMPGERKCRRILSRIRRDPCRHQDVFDYPPEPREVLQDKEPTKSPTSESGRTKRGHTSSCFDAFDRCNSNYECRTSLAHYIHTCEPDDLTGTCDRPACLGAIRDLFKYAPLNLSQPLVECRCDGDDKDCVSLKNGLLPVCARPSSQVPDCLEFHRQCKNGQHCRRSSCGDRLSTMPCECRGRGRRHRRCSKVLREMAVNDCGENARNSWTVTARLEEGTITSDLPPPASRHATCRFQHSVPRATTSTPLMMMITNTTTRLAMPDTLVAPQSPEAPDDVNDDVSTLKRPHATGAATASSLSHFSSLWRCTIELTLTVMCAMTVMLM</sequence>
<dbReference type="OrthoDB" id="10002244at2759"/>
<evidence type="ECO:0000256" key="8">
    <source>
        <dbReference type="SAM" id="MobiDB-lite"/>
    </source>
</evidence>
<keyword evidence="10" id="KW-1185">Reference proteome</keyword>
<dbReference type="RefSeq" id="XP_035668167.1">
    <property type="nucleotide sequence ID" value="XM_035812274.1"/>
</dbReference>
<evidence type="ECO:0000256" key="4">
    <source>
        <dbReference type="ARBA" id="ARBA00022729"/>
    </source>
</evidence>
<evidence type="ECO:0000256" key="6">
    <source>
        <dbReference type="ARBA" id="ARBA00023170"/>
    </source>
</evidence>
<evidence type="ECO:0000256" key="2">
    <source>
        <dbReference type="ARBA" id="ARBA00005961"/>
    </source>
</evidence>
<dbReference type="PANTHER" id="PTHR10269">
    <property type="entry name" value="GDNF RECEPTOR ALPHA"/>
    <property type="match status" value="1"/>
</dbReference>
<keyword evidence="3" id="KW-1003">Cell membrane</keyword>
<dbReference type="AlphaFoldDB" id="A0A9J7KQA3"/>
<dbReference type="GO" id="GO:0007399">
    <property type="term" value="P:nervous system development"/>
    <property type="evidence" value="ECO:0000318"/>
    <property type="project" value="GO_Central"/>
</dbReference>
<proteinExistence type="inferred from homology"/>
<dbReference type="GO" id="GO:0007169">
    <property type="term" value="P:cell surface receptor protein tyrosine kinase signaling pathway"/>
    <property type="evidence" value="ECO:0007669"/>
    <property type="project" value="UniProtKB-ARBA"/>
</dbReference>
<accession>A0A9J7KQA3</accession>
<reference evidence="10" key="1">
    <citation type="journal article" date="2020" name="Nat. Ecol. Evol.">
        <title>Deeply conserved synteny resolves early events in vertebrate evolution.</title>
        <authorList>
            <person name="Simakov O."/>
            <person name="Marletaz F."/>
            <person name="Yue J.X."/>
            <person name="O'Connell B."/>
            <person name="Jenkins J."/>
            <person name="Brandt A."/>
            <person name="Calef R."/>
            <person name="Tung C.H."/>
            <person name="Huang T.K."/>
            <person name="Schmutz J."/>
            <person name="Satoh N."/>
            <person name="Yu J.K."/>
            <person name="Putnam N.H."/>
            <person name="Green R.E."/>
            <person name="Rokhsar D.S."/>
        </authorList>
    </citation>
    <scope>NUCLEOTIDE SEQUENCE [LARGE SCALE GENOMIC DNA]</scope>
    <source>
        <strain evidence="10">S238N-H82</strain>
    </source>
</reference>